<dbReference type="EMBL" id="SLUO01000007">
    <property type="protein sequence ID" value="TCL58116.1"/>
    <property type="molecule type" value="Genomic_DNA"/>
</dbReference>
<dbReference type="STRING" id="1469948.GCA_000732725_02352"/>
<keyword evidence="5" id="KW-1185">Reference proteome</keyword>
<evidence type="ECO:0000313" key="4">
    <source>
        <dbReference type="EMBL" id="TCL58116.1"/>
    </source>
</evidence>
<evidence type="ECO:0000259" key="3">
    <source>
        <dbReference type="Pfam" id="PF00535"/>
    </source>
</evidence>
<evidence type="ECO:0000256" key="2">
    <source>
        <dbReference type="ARBA" id="ARBA00022679"/>
    </source>
</evidence>
<keyword evidence="1" id="KW-0328">Glycosyltransferase</keyword>
<protein>
    <submittedName>
        <fullName evidence="4">Glycosyltransferase involved in cell wall biosynthesis</fullName>
    </submittedName>
</protein>
<dbReference type="RefSeq" id="WP_051869501.1">
    <property type="nucleotide sequence ID" value="NZ_JPNB01000002.1"/>
</dbReference>
<dbReference type="Gene3D" id="3.40.50.720">
    <property type="entry name" value="NAD(P)-binding Rossmann-like Domain"/>
    <property type="match status" value="1"/>
</dbReference>
<evidence type="ECO:0000256" key="1">
    <source>
        <dbReference type="ARBA" id="ARBA00022676"/>
    </source>
</evidence>
<gene>
    <name evidence="4" type="ORF">EDD76_107232</name>
</gene>
<dbReference type="Proteomes" id="UP000295718">
    <property type="component" value="Unassembled WGS sequence"/>
</dbReference>
<dbReference type="InterPro" id="IPR001173">
    <property type="entry name" value="Glyco_trans_2-like"/>
</dbReference>
<dbReference type="CDD" id="cd00761">
    <property type="entry name" value="Glyco_tranf_GTA_type"/>
    <property type="match status" value="1"/>
</dbReference>
<evidence type="ECO:0000313" key="5">
    <source>
        <dbReference type="Proteomes" id="UP000295718"/>
    </source>
</evidence>
<reference evidence="4 5" key="1">
    <citation type="submission" date="2019-03" db="EMBL/GenBank/DDBJ databases">
        <title>Genomic Encyclopedia of Type Strains, Phase IV (KMG-IV): sequencing the most valuable type-strain genomes for metagenomic binning, comparative biology and taxonomic classification.</title>
        <authorList>
            <person name="Goeker M."/>
        </authorList>
    </citation>
    <scope>NUCLEOTIDE SEQUENCE [LARGE SCALE GENOMIC DNA]</scope>
    <source>
        <strain evidence="4 5">DSM 100556</strain>
    </source>
</reference>
<organism evidence="4 5">
    <name type="scientific">Kineothrix alysoides</name>
    <dbReference type="NCBI Taxonomy" id="1469948"/>
    <lineage>
        <taxon>Bacteria</taxon>
        <taxon>Bacillati</taxon>
        <taxon>Bacillota</taxon>
        <taxon>Clostridia</taxon>
        <taxon>Lachnospirales</taxon>
        <taxon>Lachnospiraceae</taxon>
        <taxon>Kineothrix</taxon>
    </lineage>
</organism>
<dbReference type="PANTHER" id="PTHR22916">
    <property type="entry name" value="GLYCOSYLTRANSFERASE"/>
    <property type="match status" value="1"/>
</dbReference>
<comment type="caution">
    <text evidence="4">The sequence shown here is derived from an EMBL/GenBank/DDBJ whole genome shotgun (WGS) entry which is preliminary data.</text>
</comment>
<dbReference type="PANTHER" id="PTHR22916:SF51">
    <property type="entry name" value="GLYCOSYLTRANSFERASE EPSH-RELATED"/>
    <property type="match status" value="1"/>
</dbReference>
<proteinExistence type="predicted"/>
<keyword evidence="2 4" id="KW-0808">Transferase</keyword>
<dbReference type="AlphaFoldDB" id="A0A4R1QYS2"/>
<sequence length="392" mass="44936">MISVIVPIYNIKTYLRKCIESILNQTMQDLDIVLVDDGSTDGCYEICDEFSEMDDRIIVIHKENGGLVSARKAGIRSAKGSLITWVDGDDWIEPDYIEKMHEAMIKTDADIVAADLFFDIGNNSKVVRNGIAYGCYAPVDIVGNMLYSGTFYEYGINPHIYTKIMKKELICPRQLEVDERIIAGEDAAVVYPCILAAKKVSIADICGYHYIQHPGAITKTTSPDELFRNQIFIEYMRNVFIKYNISDMMEIQLNQYIKYYMILRNIQAFDTEKDKVLIPYGGVPVGSNVVLYGAGGVGQQIYKYLYGNNKVEITGWLDKNFEEYQQQKYDVKMPEDIVKWDYDFVLIANTDSKVSNTIKNDLIALGVEQEKILWFSENFLEPDKEFEIKFFK</sequence>
<dbReference type="SUPFAM" id="SSF53448">
    <property type="entry name" value="Nucleotide-diphospho-sugar transferases"/>
    <property type="match status" value="1"/>
</dbReference>
<dbReference type="GO" id="GO:0016757">
    <property type="term" value="F:glycosyltransferase activity"/>
    <property type="evidence" value="ECO:0007669"/>
    <property type="project" value="UniProtKB-KW"/>
</dbReference>
<dbReference type="Gene3D" id="3.90.550.10">
    <property type="entry name" value="Spore Coat Polysaccharide Biosynthesis Protein SpsA, Chain A"/>
    <property type="match status" value="1"/>
</dbReference>
<dbReference type="InterPro" id="IPR029044">
    <property type="entry name" value="Nucleotide-diphossugar_trans"/>
</dbReference>
<name>A0A4R1QYS2_9FIRM</name>
<accession>A0A4R1QYS2</accession>
<dbReference type="Pfam" id="PF00535">
    <property type="entry name" value="Glycos_transf_2"/>
    <property type="match status" value="1"/>
</dbReference>
<feature type="domain" description="Glycosyltransferase 2-like" evidence="3">
    <location>
        <begin position="3"/>
        <end position="128"/>
    </location>
</feature>